<sequence length="390" mass="40097">MNDWIAAVGRYAQRVHAVAGGEHHVASPLGAWLLPALTASATPDPDPGLTEALGVSPSQAADVAGTLLTAPHPLVAAATAVWHSGHVDRAALARWQAGLPSATAVEPLRGQDDLDRWARANTFGLIKRFPVSVPPRTALVMGSALATKVRWDTPFRPAPARALGPASPWASRLSTVLRTPRHGHDAYVATTAQAGDVIVHAAPATLPGAPGTLRVMSVAAAPGVEPGRVLAAAYAIGAAARTPLSALPLGETALWDAREEMSSGGDSCQAVLPCWSATSDHELAGPGLGFDAAARTLAPLTGGGGFQARQSATATFGRYGFEAAAVTGFAARGGAPAPRLVRSVELRFGHPYAVVAFTDAAPDSPWHGVPVFSAWVTEPEDLPESHRGGH</sequence>
<dbReference type="STRING" id="1869.MB27_10605"/>
<gene>
    <name evidence="1" type="ORF">MB27_10605</name>
</gene>
<keyword evidence="2" id="KW-1185">Reference proteome</keyword>
<dbReference type="eggNOG" id="COG4826">
    <property type="taxonomic scope" value="Bacteria"/>
</dbReference>
<evidence type="ECO:0000313" key="2">
    <source>
        <dbReference type="Proteomes" id="UP000054537"/>
    </source>
</evidence>
<protein>
    <recommendedName>
        <fullName evidence="3">Serpin domain-containing protein</fullName>
    </recommendedName>
</protein>
<dbReference type="AlphaFoldDB" id="A0A0A6USU5"/>
<name>A0A0A6USU5_ACTUT</name>
<dbReference type="RefSeq" id="WP_043524052.1">
    <property type="nucleotide sequence ID" value="NZ_BOMZ01000082.1"/>
</dbReference>
<evidence type="ECO:0000313" key="1">
    <source>
        <dbReference type="EMBL" id="KHD77539.1"/>
    </source>
</evidence>
<accession>A0A0A6USU5</accession>
<evidence type="ECO:0008006" key="3">
    <source>
        <dbReference type="Google" id="ProtNLM"/>
    </source>
</evidence>
<dbReference type="Proteomes" id="UP000054537">
    <property type="component" value="Unassembled WGS sequence"/>
</dbReference>
<organism evidence="1 2">
    <name type="scientific">Actinoplanes utahensis</name>
    <dbReference type="NCBI Taxonomy" id="1869"/>
    <lineage>
        <taxon>Bacteria</taxon>
        <taxon>Bacillati</taxon>
        <taxon>Actinomycetota</taxon>
        <taxon>Actinomycetes</taxon>
        <taxon>Micromonosporales</taxon>
        <taxon>Micromonosporaceae</taxon>
        <taxon>Actinoplanes</taxon>
    </lineage>
</organism>
<comment type="caution">
    <text evidence="1">The sequence shown here is derived from an EMBL/GenBank/DDBJ whole genome shotgun (WGS) entry which is preliminary data.</text>
</comment>
<proteinExistence type="predicted"/>
<dbReference type="EMBL" id="JRTT01000010">
    <property type="protein sequence ID" value="KHD77539.1"/>
    <property type="molecule type" value="Genomic_DNA"/>
</dbReference>
<reference evidence="1 2" key="1">
    <citation type="submission" date="2014-10" db="EMBL/GenBank/DDBJ databases">
        <title>Draft genome sequence of Actinoplanes utahensis NRRL 12052.</title>
        <authorList>
            <person name="Velasco-Bucheli B."/>
            <person name="del Cerro C."/>
            <person name="Hormigo D."/>
            <person name="Garcia J.L."/>
            <person name="Acebal C."/>
            <person name="Arroyo M."/>
            <person name="de la Mata I."/>
        </authorList>
    </citation>
    <scope>NUCLEOTIDE SEQUENCE [LARGE SCALE GENOMIC DNA]</scope>
    <source>
        <strain evidence="1 2">NRRL 12052</strain>
    </source>
</reference>
<dbReference type="OrthoDB" id="4847668at2"/>